<dbReference type="HAMAP" id="MF_01479">
    <property type="entry name" value="WhiB"/>
    <property type="match status" value="1"/>
</dbReference>
<comment type="similarity">
    <text evidence="2 11">Belongs to the WhiB family.</text>
</comment>
<comment type="PTM">
    <text evidence="11">The Fe-S cluster can be nitrosylated by nitric oxide (NO).</text>
</comment>
<evidence type="ECO:0000256" key="6">
    <source>
        <dbReference type="ARBA" id="ARBA00023014"/>
    </source>
</evidence>
<dbReference type="GO" id="GO:0005737">
    <property type="term" value="C:cytoplasm"/>
    <property type="evidence" value="ECO:0007669"/>
    <property type="project" value="UniProtKB-SubCell"/>
</dbReference>
<sequence length="107" mass="12255">MTRLPGAFEHHWSWQLRAACRTTDTDLFFHPSGERGTPHDEREQAAVAVCARCPVRSECRRYALAAREPYGVWGGLTEDERRALLTRRPTTGRRSTTDRRPPVHRAA</sequence>
<evidence type="ECO:0000256" key="2">
    <source>
        <dbReference type="ARBA" id="ARBA00006597"/>
    </source>
</evidence>
<keyword evidence="10 11" id="KW-0804">Transcription</keyword>
<keyword evidence="7 11" id="KW-0805">Transcription regulation</keyword>
<dbReference type="GO" id="GO:0045892">
    <property type="term" value="P:negative regulation of DNA-templated transcription"/>
    <property type="evidence" value="ECO:0007669"/>
    <property type="project" value="TreeGrafter"/>
</dbReference>
<feature type="binding site" evidence="11">
    <location>
        <position position="53"/>
    </location>
    <ligand>
        <name>[4Fe-4S] cluster</name>
        <dbReference type="ChEBI" id="CHEBI:49883"/>
    </ligand>
</feature>
<comment type="function">
    <text evidence="11">Acts as a transcriptional regulator. Probably redox-responsive. The apo- but not holo-form probably binds DNA.</text>
</comment>
<keyword evidence="4 11" id="KW-0479">Metal-binding</keyword>
<evidence type="ECO:0000256" key="5">
    <source>
        <dbReference type="ARBA" id="ARBA00023004"/>
    </source>
</evidence>
<dbReference type="GO" id="GO:0045454">
    <property type="term" value="P:cell redox homeostasis"/>
    <property type="evidence" value="ECO:0007669"/>
    <property type="project" value="TreeGrafter"/>
</dbReference>
<comment type="subcellular location">
    <subcellularLocation>
        <location evidence="1 11">Cytoplasm</location>
    </subcellularLocation>
</comment>
<evidence type="ECO:0000256" key="3">
    <source>
        <dbReference type="ARBA" id="ARBA00022485"/>
    </source>
</evidence>
<feature type="domain" description="4Fe-4S Wbl-type" evidence="13">
    <location>
        <begin position="19"/>
        <end position="83"/>
    </location>
</feature>
<keyword evidence="8 11" id="KW-0238">DNA-binding</keyword>
<accession>A0AAU8K762</accession>
<feature type="region of interest" description="Disordered" evidence="12">
    <location>
        <begin position="84"/>
        <end position="107"/>
    </location>
</feature>
<dbReference type="InterPro" id="IPR003482">
    <property type="entry name" value="Whib"/>
</dbReference>
<keyword evidence="11" id="KW-0963">Cytoplasm</keyword>
<keyword evidence="9 11" id="KW-1015">Disulfide bond</keyword>
<evidence type="ECO:0000256" key="8">
    <source>
        <dbReference type="ARBA" id="ARBA00023125"/>
    </source>
</evidence>
<evidence type="ECO:0000256" key="4">
    <source>
        <dbReference type="ARBA" id="ARBA00022723"/>
    </source>
</evidence>
<dbReference type="Pfam" id="PF02467">
    <property type="entry name" value="Whib"/>
    <property type="match status" value="1"/>
</dbReference>
<reference evidence="14" key="1">
    <citation type="submission" date="2024-06" db="EMBL/GenBank/DDBJ databases">
        <title>The genome sequences of Kitasatospora sp. strain HUAS MG31.</title>
        <authorList>
            <person name="Mo P."/>
        </authorList>
    </citation>
    <scope>NUCLEOTIDE SEQUENCE</scope>
    <source>
        <strain evidence="14">HUAS MG31</strain>
    </source>
</reference>
<evidence type="ECO:0000256" key="10">
    <source>
        <dbReference type="ARBA" id="ARBA00023163"/>
    </source>
</evidence>
<proteinExistence type="inferred from homology"/>
<comment type="PTM">
    <text evidence="11">Upon Fe-S cluster removal intramolecular disulfide bonds are formed.</text>
</comment>
<evidence type="ECO:0000256" key="9">
    <source>
        <dbReference type="ARBA" id="ARBA00023157"/>
    </source>
</evidence>
<evidence type="ECO:0000256" key="11">
    <source>
        <dbReference type="HAMAP-Rule" id="MF_01479"/>
    </source>
</evidence>
<protein>
    <recommendedName>
        <fullName evidence="11">Transcriptional regulator WhiB</fullName>
    </recommendedName>
</protein>
<keyword evidence="5 11" id="KW-0408">Iron</keyword>
<evidence type="ECO:0000256" key="12">
    <source>
        <dbReference type="SAM" id="MobiDB-lite"/>
    </source>
</evidence>
<dbReference type="AlphaFoldDB" id="A0AAU8K762"/>
<dbReference type="RefSeq" id="WP_354644825.1">
    <property type="nucleotide sequence ID" value="NZ_CP159872.1"/>
</dbReference>
<evidence type="ECO:0000313" key="14">
    <source>
        <dbReference type="EMBL" id="XCM83885.1"/>
    </source>
</evidence>
<evidence type="ECO:0000256" key="1">
    <source>
        <dbReference type="ARBA" id="ARBA00004496"/>
    </source>
</evidence>
<dbReference type="InterPro" id="IPR034768">
    <property type="entry name" value="4FE4S_WBL"/>
</dbReference>
<dbReference type="PANTHER" id="PTHR38839">
    <property type="entry name" value="TRANSCRIPTIONAL REGULATOR WHID-RELATED"/>
    <property type="match status" value="1"/>
</dbReference>
<dbReference type="EMBL" id="CP159872">
    <property type="protein sequence ID" value="XCM83885.1"/>
    <property type="molecule type" value="Genomic_DNA"/>
</dbReference>
<name>A0AAU8K762_9ACTN</name>
<dbReference type="GO" id="GO:0046872">
    <property type="term" value="F:metal ion binding"/>
    <property type="evidence" value="ECO:0007669"/>
    <property type="project" value="UniProtKB-KW"/>
</dbReference>
<dbReference type="PROSITE" id="PS51674">
    <property type="entry name" value="4FE4S_WBL"/>
    <property type="match status" value="1"/>
</dbReference>
<comment type="cofactor">
    <cofactor evidence="11">
        <name>[4Fe-4S] cluster</name>
        <dbReference type="ChEBI" id="CHEBI:49883"/>
    </cofactor>
    <text evidence="11">Binds 1 [4Fe-4S] cluster per subunit. Following nitrosylation of the [4Fe-4S] cluster binds 1 [4Fe-8(NO)] cluster per subunit.</text>
</comment>
<gene>
    <name evidence="11" type="primary">whiB</name>
    <name evidence="14" type="ORF">ABWK59_04610</name>
</gene>
<dbReference type="GO" id="GO:0051539">
    <property type="term" value="F:4 iron, 4 sulfur cluster binding"/>
    <property type="evidence" value="ECO:0007669"/>
    <property type="project" value="UniProtKB-UniRule"/>
</dbReference>
<dbReference type="GO" id="GO:0047134">
    <property type="term" value="F:protein-disulfide reductase [NAD(P)H] activity"/>
    <property type="evidence" value="ECO:0007669"/>
    <property type="project" value="TreeGrafter"/>
</dbReference>
<keyword evidence="3 11" id="KW-0004">4Fe-4S</keyword>
<organism evidence="14">
    <name type="scientific">Kitasatospora camelliae</name>
    <dbReference type="NCBI Taxonomy" id="3156397"/>
    <lineage>
        <taxon>Bacteria</taxon>
        <taxon>Bacillati</taxon>
        <taxon>Actinomycetota</taxon>
        <taxon>Actinomycetes</taxon>
        <taxon>Kitasatosporales</taxon>
        <taxon>Streptomycetaceae</taxon>
        <taxon>Kitasatospora</taxon>
    </lineage>
</organism>
<evidence type="ECO:0000256" key="7">
    <source>
        <dbReference type="ARBA" id="ARBA00023015"/>
    </source>
</evidence>
<dbReference type="GO" id="GO:0003677">
    <property type="term" value="F:DNA binding"/>
    <property type="evidence" value="ECO:0007669"/>
    <property type="project" value="UniProtKB-UniRule"/>
</dbReference>
<feature type="binding site" evidence="11">
    <location>
        <position position="50"/>
    </location>
    <ligand>
        <name>[4Fe-4S] cluster</name>
        <dbReference type="ChEBI" id="CHEBI:49883"/>
    </ligand>
</feature>
<keyword evidence="6 11" id="KW-0411">Iron-sulfur</keyword>
<evidence type="ECO:0000259" key="13">
    <source>
        <dbReference type="PROSITE" id="PS51674"/>
    </source>
</evidence>
<dbReference type="KEGG" id="kcm:ABWK59_04610"/>
<feature type="binding site" evidence="11">
    <location>
        <position position="20"/>
    </location>
    <ligand>
        <name>[4Fe-4S] cluster</name>
        <dbReference type="ChEBI" id="CHEBI:49883"/>
    </ligand>
</feature>
<dbReference type="GO" id="GO:0035731">
    <property type="term" value="F:dinitrosyl-iron complex binding"/>
    <property type="evidence" value="ECO:0007669"/>
    <property type="project" value="UniProtKB-UniRule"/>
</dbReference>
<feature type="binding site" evidence="11">
    <location>
        <position position="59"/>
    </location>
    <ligand>
        <name>[4Fe-4S] cluster</name>
        <dbReference type="ChEBI" id="CHEBI:49883"/>
    </ligand>
</feature>